<accession>A0A2V4A0H3</accession>
<evidence type="ECO:0000313" key="2">
    <source>
        <dbReference type="Proteomes" id="UP000248079"/>
    </source>
</evidence>
<keyword evidence="2" id="KW-1185">Reference proteome</keyword>
<dbReference type="RefSeq" id="WP_110359647.1">
    <property type="nucleotide sequence ID" value="NZ_QFLI01000002.1"/>
</dbReference>
<dbReference type="Proteomes" id="UP000248079">
    <property type="component" value="Unassembled WGS sequence"/>
</dbReference>
<gene>
    <name evidence="1" type="ORF">DF185_05025</name>
</gene>
<sequence>MNIAELNIPENSLKAIESISSKNTIEPTIPIDTYLQDAENLVLWAKDDLNELAKVGINQKHIDELVVRIDICRRVQTCWIHYKETQSELDKSWKKELQAGKDIYRDLVHYFTYAFRNDEELSKNLKRMKKINKHVNLFQTLANLSKLGDSHKDLLEKVSFDMQLLEKASELSDSLGLLAATYHINHLDIKENKRFRDKTYTYLKLCIDEIRNAGKFVFRDNKKRLRGYMIAYYLKKNAEHRTNKPALS</sequence>
<dbReference type="OrthoDB" id="1115578at2"/>
<dbReference type="AlphaFoldDB" id="A0A2V4A0H3"/>
<comment type="caution">
    <text evidence="1">The sequence shown here is derived from an EMBL/GenBank/DDBJ whole genome shotgun (WGS) entry which is preliminary data.</text>
</comment>
<reference evidence="1 2" key="1">
    <citation type="submission" date="2018-05" db="EMBL/GenBank/DDBJ databases">
        <title>Marinifilum breve JC075T sp. nov., a marine bacterium isolated from Yongle Blue Hole in the South China Sea.</title>
        <authorList>
            <person name="Fu T."/>
        </authorList>
    </citation>
    <scope>NUCLEOTIDE SEQUENCE [LARGE SCALE GENOMIC DNA]</scope>
    <source>
        <strain evidence="1 2">JC075</strain>
    </source>
</reference>
<dbReference type="EMBL" id="QFLI01000002">
    <property type="protein sequence ID" value="PXY02013.1"/>
    <property type="molecule type" value="Genomic_DNA"/>
</dbReference>
<evidence type="ECO:0000313" key="1">
    <source>
        <dbReference type="EMBL" id="PXY02013.1"/>
    </source>
</evidence>
<protein>
    <submittedName>
        <fullName evidence="1">Uncharacterized protein</fullName>
    </submittedName>
</protein>
<name>A0A2V4A0H3_9BACT</name>
<proteinExistence type="predicted"/>
<organism evidence="1 2">
    <name type="scientific">Marinifilum breve</name>
    <dbReference type="NCBI Taxonomy" id="2184082"/>
    <lineage>
        <taxon>Bacteria</taxon>
        <taxon>Pseudomonadati</taxon>
        <taxon>Bacteroidota</taxon>
        <taxon>Bacteroidia</taxon>
        <taxon>Marinilabiliales</taxon>
        <taxon>Marinifilaceae</taxon>
    </lineage>
</organism>